<evidence type="ECO:0000313" key="3">
    <source>
        <dbReference type="Proteomes" id="UP001338125"/>
    </source>
</evidence>
<proteinExistence type="predicted"/>
<gene>
    <name evidence="2" type="ORF">PT974_06279</name>
</gene>
<evidence type="ECO:0008006" key="4">
    <source>
        <dbReference type="Google" id="ProtNLM"/>
    </source>
</evidence>
<reference evidence="2 3" key="1">
    <citation type="submission" date="2024-01" db="EMBL/GenBank/DDBJ databases">
        <title>Complete genome of Cladobotryum mycophilum ATHUM6906.</title>
        <authorList>
            <person name="Christinaki A.C."/>
            <person name="Myridakis A.I."/>
            <person name="Kouvelis V.N."/>
        </authorList>
    </citation>
    <scope>NUCLEOTIDE SEQUENCE [LARGE SCALE GENOMIC DNA]</scope>
    <source>
        <strain evidence="2 3">ATHUM6906</strain>
    </source>
</reference>
<keyword evidence="1" id="KW-0732">Signal</keyword>
<comment type="caution">
    <text evidence="2">The sequence shown here is derived from an EMBL/GenBank/DDBJ whole genome shotgun (WGS) entry which is preliminary data.</text>
</comment>
<protein>
    <recommendedName>
        <fullName evidence="4">DUF4185 domain-containing protein</fullName>
    </recommendedName>
</protein>
<evidence type="ECO:0000313" key="2">
    <source>
        <dbReference type="EMBL" id="KAK5992857.1"/>
    </source>
</evidence>
<dbReference type="EMBL" id="JAVFKD010000012">
    <property type="protein sequence ID" value="KAK5992857.1"/>
    <property type="molecule type" value="Genomic_DNA"/>
</dbReference>
<evidence type="ECO:0000256" key="1">
    <source>
        <dbReference type="SAM" id="SignalP"/>
    </source>
</evidence>
<feature type="signal peptide" evidence="1">
    <location>
        <begin position="1"/>
        <end position="16"/>
    </location>
</feature>
<sequence length="416" mass="45890">MNWRVLLAGLAAQAVAQTTQHHHSHQYAHEEGHYRVAKRQFPSPSPPAFMPEAKSATILANVTDPNVTRDSCGSVKMGFRTLWSCRDTSLRIPGTDKYGFLFVNTVGWTDDFLDGSPIIQEGGPEGAGSTGSNPILLMRGPRPTLPAFYPLDASQCAPSGRCDDGATRWTGWPDSPPMITDTAPDGTITAYTWTTNIHMESASFTVLNPQGSTTLYKMTYLPDLDPNTVPNVTIVAVDFWKDHEIGYGTYGNVVKDGYAYLYGLTDPKAVALARVPVDSVENRLKYEYFVNGTWTSKIPAINDTAAVVPNAGTAGQGTYYYDDKHQSYVWIGQPYFAIWADFFITTAPSPEGPWIQPYKLWSGVNGDGALPAYSLQAHPHFLRPTDDGIYVTWTQFFKETTYSAVYITPLAYISFV</sequence>
<name>A0ABR0SL33_9HYPO</name>
<dbReference type="Proteomes" id="UP001338125">
    <property type="component" value="Unassembled WGS sequence"/>
</dbReference>
<feature type="chain" id="PRO_5046458952" description="DUF4185 domain-containing protein" evidence="1">
    <location>
        <begin position="17"/>
        <end position="416"/>
    </location>
</feature>
<accession>A0ABR0SL33</accession>
<organism evidence="2 3">
    <name type="scientific">Cladobotryum mycophilum</name>
    <dbReference type="NCBI Taxonomy" id="491253"/>
    <lineage>
        <taxon>Eukaryota</taxon>
        <taxon>Fungi</taxon>
        <taxon>Dikarya</taxon>
        <taxon>Ascomycota</taxon>
        <taxon>Pezizomycotina</taxon>
        <taxon>Sordariomycetes</taxon>
        <taxon>Hypocreomycetidae</taxon>
        <taxon>Hypocreales</taxon>
        <taxon>Hypocreaceae</taxon>
        <taxon>Cladobotryum</taxon>
    </lineage>
</organism>
<keyword evidence="3" id="KW-1185">Reference proteome</keyword>